<proteinExistence type="predicted"/>
<sequence length="182" mass="18887">MTSRTSSDRPDRDPRPRTSRRRRWLIGLVAVAAVGVTTAATAAAYVVTHDGNQPPPAGVHTVEVYTVDDEISTVIAPAQRPGVVGRFIGMCDADTYYVEVNGVGSCVVLNGSLGTVRVTSTGHGVELDATQAATVRDIVRRESGHGSTPTSRVVLGYDGGWAGMVEVADLDAGGPVTGSLIG</sequence>
<protein>
    <submittedName>
        <fullName evidence="2">Uncharacterized protein</fullName>
    </submittedName>
</protein>
<evidence type="ECO:0000256" key="1">
    <source>
        <dbReference type="SAM" id="MobiDB-lite"/>
    </source>
</evidence>
<evidence type="ECO:0000313" key="3">
    <source>
        <dbReference type="Proteomes" id="UP001219605"/>
    </source>
</evidence>
<dbReference type="InterPro" id="IPR006311">
    <property type="entry name" value="TAT_signal"/>
</dbReference>
<reference evidence="2 3" key="1">
    <citation type="submission" date="2023-02" db="EMBL/GenBank/DDBJ databases">
        <authorList>
            <person name="Mo P."/>
        </authorList>
    </citation>
    <scope>NUCLEOTIDE SEQUENCE [LARGE SCALE GENOMIC DNA]</scope>
    <source>
        <strain evidence="2 3">HUAS 3</strain>
    </source>
</reference>
<dbReference type="PROSITE" id="PS51318">
    <property type="entry name" value="TAT"/>
    <property type="match status" value="1"/>
</dbReference>
<accession>A0ABY8A144</accession>
<evidence type="ECO:0000313" key="2">
    <source>
        <dbReference type="EMBL" id="WDZ87839.1"/>
    </source>
</evidence>
<name>A0ABY8A144_9ACTN</name>
<organism evidence="2 3">
    <name type="scientific">Micromonospora cathayae</name>
    <dbReference type="NCBI Taxonomy" id="3028804"/>
    <lineage>
        <taxon>Bacteria</taxon>
        <taxon>Bacillati</taxon>
        <taxon>Actinomycetota</taxon>
        <taxon>Actinomycetes</taxon>
        <taxon>Micromonosporales</taxon>
        <taxon>Micromonosporaceae</taxon>
        <taxon>Micromonospora</taxon>
    </lineage>
</organism>
<dbReference type="EMBL" id="CP118615">
    <property type="protein sequence ID" value="WDZ87839.1"/>
    <property type="molecule type" value="Genomic_DNA"/>
</dbReference>
<keyword evidence="3" id="KW-1185">Reference proteome</keyword>
<dbReference type="Proteomes" id="UP001219605">
    <property type="component" value="Chromosome"/>
</dbReference>
<dbReference type="RefSeq" id="WP_275034854.1">
    <property type="nucleotide sequence ID" value="NZ_CP118615.1"/>
</dbReference>
<feature type="compositionally biased region" description="Basic and acidic residues" evidence="1">
    <location>
        <begin position="1"/>
        <end position="16"/>
    </location>
</feature>
<gene>
    <name evidence="2" type="ORF">PVK37_16230</name>
</gene>
<feature type="region of interest" description="Disordered" evidence="1">
    <location>
        <begin position="1"/>
        <end position="20"/>
    </location>
</feature>